<dbReference type="PRINTS" id="PR00081">
    <property type="entry name" value="GDHRDH"/>
</dbReference>
<evidence type="ECO:0000313" key="3">
    <source>
        <dbReference type="EMBL" id="SLN72115.1"/>
    </source>
</evidence>
<dbReference type="Gene3D" id="3.40.50.720">
    <property type="entry name" value="NAD(P)-binding Rossmann-like Domain"/>
    <property type="match status" value="1"/>
</dbReference>
<dbReference type="SMART" id="SM00822">
    <property type="entry name" value="PKS_KR"/>
    <property type="match status" value="1"/>
</dbReference>
<dbReference type="Pfam" id="PF13561">
    <property type="entry name" value="adh_short_C2"/>
    <property type="match status" value="1"/>
</dbReference>
<dbReference type="AlphaFoldDB" id="A0A1Y5TTR3"/>
<reference evidence="3 4" key="1">
    <citation type="submission" date="2017-03" db="EMBL/GenBank/DDBJ databases">
        <authorList>
            <person name="Afonso C.L."/>
            <person name="Miller P.J."/>
            <person name="Scott M.A."/>
            <person name="Spackman E."/>
            <person name="Goraichik I."/>
            <person name="Dimitrov K.M."/>
            <person name="Suarez D.L."/>
            <person name="Swayne D.E."/>
        </authorList>
    </citation>
    <scope>NUCLEOTIDE SEQUENCE [LARGE SCALE GENOMIC DNA]</scope>
    <source>
        <strain evidence="3 4">CECT 7691</strain>
    </source>
</reference>
<dbReference type="FunFam" id="3.40.50.720:FF:000084">
    <property type="entry name" value="Short-chain dehydrogenase reductase"/>
    <property type="match status" value="1"/>
</dbReference>
<dbReference type="SUPFAM" id="SSF51735">
    <property type="entry name" value="NAD(P)-binding Rossmann-fold domains"/>
    <property type="match status" value="1"/>
</dbReference>
<evidence type="ECO:0000259" key="2">
    <source>
        <dbReference type="SMART" id="SM00822"/>
    </source>
</evidence>
<dbReference type="GO" id="GO:0030497">
    <property type="term" value="P:fatty acid elongation"/>
    <property type="evidence" value="ECO:0007669"/>
    <property type="project" value="TreeGrafter"/>
</dbReference>
<accession>A0A1Y5TTR3</accession>
<dbReference type="PANTHER" id="PTHR42760">
    <property type="entry name" value="SHORT-CHAIN DEHYDROGENASES/REDUCTASES FAMILY MEMBER"/>
    <property type="match status" value="1"/>
</dbReference>
<evidence type="ECO:0000256" key="1">
    <source>
        <dbReference type="ARBA" id="ARBA00006484"/>
    </source>
</evidence>
<comment type="similarity">
    <text evidence="1">Belongs to the short-chain dehydrogenases/reductases (SDR) family.</text>
</comment>
<dbReference type="InterPro" id="IPR002347">
    <property type="entry name" value="SDR_fam"/>
</dbReference>
<dbReference type="RefSeq" id="WP_085884775.1">
    <property type="nucleotide sequence ID" value="NZ_FWFR01000003.1"/>
</dbReference>
<dbReference type="OrthoDB" id="9804774at2"/>
<dbReference type="InParanoid" id="A0A1Y5TTR3"/>
<dbReference type="InterPro" id="IPR057326">
    <property type="entry name" value="KR_dom"/>
</dbReference>
<sequence length="261" mass="27011">MTATRRTAIVTGAAGGLGLAIAERLAKDSLDVALIDIDSAGAEAAADRIEGARGYGCDVTDEGAVVELLDRFESDFGSCPDVLVNNAGIVRFGDLLEHSAKDFRKVLDVNLVGTFIMAQQVGRRMAGRGSGAIVNITSLNAFATSPDAGAYPASKAAVAKLTEQFALTLAPLGVRVNAVAPGFIDSGMSSPIYEDPEVRAFRGASVPAGRIGEAVDVANAVAFLASEQAAYIHGQHLLIDGGVGISLKKQMPRKAPTRAEK</sequence>
<dbReference type="Proteomes" id="UP000193200">
    <property type="component" value="Unassembled WGS sequence"/>
</dbReference>
<organism evidence="3 4">
    <name type="scientific">Oceanibacterium hippocampi</name>
    <dbReference type="NCBI Taxonomy" id="745714"/>
    <lineage>
        <taxon>Bacteria</taxon>
        <taxon>Pseudomonadati</taxon>
        <taxon>Pseudomonadota</taxon>
        <taxon>Alphaproteobacteria</taxon>
        <taxon>Sneathiellales</taxon>
        <taxon>Sneathiellaceae</taxon>
        <taxon>Oceanibacterium</taxon>
    </lineage>
</organism>
<feature type="domain" description="Ketoreductase" evidence="2">
    <location>
        <begin position="6"/>
        <end position="182"/>
    </location>
</feature>
<keyword evidence="3" id="KW-0560">Oxidoreductase</keyword>
<name>A0A1Y5TTR3_9PROT</name>
<keyword evidence="4" id="KW-1185">Reference proteome</keyword>
<dbReference type="PRINTS" id="PR00080">
    <property type="entry name" value="SDRFAMILY"/>
</dbReference>
<dbReference type="NCBIfam" id="NF005559">
    <property type="entry name" value="PRK07231.1"/>
    <property type="match status" value="1"/>
</dbReference>
<gene>
    <name evidence="3" type="primary">fabG_16</name>
    <name evidence="3" type="ORF">OCH7691_03430</name>
</gene>
<protein>
    <submittedName>
        <fullName evidence="3">3-oxoacyl-[acyl-carrier-protein] reductase FabG</fullName>
        <ecNumber evidence="3">1.1.1.100</ecNumber>
    </submittedName>
</protein>
<dbReference type="EC" id="1.1.1.100" evidence="3"/>
<dbReference type="EMBL" id="FWFR01000003">
    <property type="protein sequence ID" value="SLN72115.1"/>
    <property type="molecule type" value="Genomic_DNA"/>
</dbReference>
<proteinExistence type="inferred from homology"/>
<evidence type="ECO:0000313" key="4">
    <source>
        <dbReference type="Proteomes" id="UP000193200"/>
    </source>
</evidence>
<dbReference type="GO" id="GO:0004316">
    <property type="term" value="F:3-oxoacyl-[acyl-carrier-protein] reductase (NADPH) activity"/>
    <property type="evidence" value="ECO:0007669"/>
    <property type="project" value="UniProtKB-EC"/>
</dbReference>
<dbReference type="InterPro" id="IPR036291">
    <property type="entry name" value="NAD(P)-bd_dom_sf"/>
</dbReference>
<dbReference type="PANTHER" id="PTHR42760:SF123">
    <property type="entry name" value="OXIDOREDUCTASE"/>
    <property type="match status" value="1"/>
</dbReference>